<sequence length="126" mass="14156">MVILSKNLMECVTSEVRFFTSPLFKQKTNSHFGVIPARDAGIQKKRNMDPSVSYLDDRKLYNESVVFSGIQPSGVTTFRTEGFRGIIKSRNTRNSDGLVTIKGICRASQPQGLRLLFLLTRTLILS</sequence>
<proteinExistence type="predicted"/>
<evidence type="ECO:0000313" key="1">
    <source>
        <dbReference type="EMBL" id="GFR24500.1"/>
    </source>
</evidence>
<dbReference type="EMBL" id="BMAO01028418">
    <property type="protein sequence ID" value="GFR24500.1"/>
    <property type="molecule type" value="Genomic_DNA"/>
</dbReference>
<reference evidence="1" key="1">
    <citation type="submission" date="2020-07" db="EMBL/GenBank/DDBJ databases">
        <title>Multicomponent nature underlies the extraordinary mechanical properties of spider dragline silk.</title>
        <authorList>
            <person name="Kono N."/>
            <person name="Nakamura H."/>
            <person name="Mori M."/>
            <person name="Yoshida Y."/>
            <person name="Ohtoshi R."/>
            <person name="Malay A.D."/>
            <person name="Moran D.A.P."/>
            <person name="Tomita M."/>
            <person name="Numata K."/>
            <person name="Arakawa K."/>
        </authorList>
    </citation>
    <scope>NUCLEOTIDE SEQUENCE</scope>
</reference>
<dbReference type="Proteomes" id="UP000887116">
    <property type="component" value="Unassembled WGS sequence"/>
</dbReference>
<name>A0A8X6HLJ2_TRICU</name>
<protein>
    <submittedName>
        <fullName evidence="1">Uncharacterized protein</fullName>
    </submittedName>
</protein>
<evidence type="ECO:0000313" key="2">
    <source>
        <dbReference type="Proteomes" id="UP000887116"/>
    </source>
</evidence>
<keyword evidence="2" id="KW-1185">Reference proteome</keyword>
<dbReference type="AlphaFoldDB" id="A0A8X6HLJ2"/>
<organism evidence="1 2">
    <name type="scientific">Trichonephila clavata</name>
    <name type="common">Joro spider</name>
    <name type="synonym">Nephila clavata</name>
    <dbReference type="NCBI Taxonomy" id="2740835"/>
    <lineage>
        <taxon>Eukaryota</taxon>
        <taxon>Metazoa</taxon>
        <taxon>Ecdysozoa</taxon>
        <taxon>Arthropoda</taxon>
        <taxon>Chelicerata</taxon>
        <taxon>Arachnida</taxon>
        <taxon>Araneae</taxon>
        <taxon>Araneomorphae</taxon>
        <taxon>Entelegynae</taxon>
        <taxon>Araneoidea</taxon>
        <taxon>Nephilidae</taxon>
        <taxon>Trichonephila</taxon>
    </lineage>
</organism>
<comment type="caution">
    <text evidence="1">The sequence shown here is derived from an EMBL/GenBank/DDBJ whole genome shotgun (WGS) entry which is preliminary data.</text>
</comment>
<accession>A0A8X6HLJ2</accession>
<gene>
    <name evidence="1" type="ORF">TNCT_401731</name>
</gene>